<keyword evidence="4 5" id="KW-0472">Membrane</keyword>
<keyword evidence="7" id="KW-1185">Reference proteome</keyword>
<protein>
    <recommendedName>
        <fullName evidence="8">Isoprenylcysteine carboxyl methyltransferase (ICMT) family protein</fullName>
    </recommendedName>
</protein>
<evidence type="ECO:0000256" key="5">
    <source>
        <dbReference type="SAM" id="Phobius"/>
    </source>
</evidence>
<evidence type="ECO:0000256" key="4">
    <source>
        <dbReference type="ARBA" id="ARBA00023136"/>
    </source>
</evidence>
<evidence type="ECO:0008006" key="8">
    <source>
        <dbReference type="Google" id="ProtNLM"/>
    </source>
</evidence>
<reference evidence="7" key="1">
    <citation type="submission" date="2017-05" db="EMBL/GenBank/DDBJ databases">
        <authorList>
            <person name="Rodrigo-Torres L."/>
            <person name="Arahal R. D."/>
            <person name="Lucena T."/>
        </authorList>
    </citation>
    <scope>NUCLEOTIDE SEQUENCE [LARGE SCALE GENOMIC DNA]</scope>
    <source>
        <strain evidence="7">CECT 8868</strain>
    </source>
</reference>
<dbReference type="PANTHER" id="PTHR12714:SF9">
    <property type="entry name" value="PROTEIN-S-ISOPRENYLCYSTEINE O-METHYLTRANSFERASE"/>
    <property type="match status" value="1"/>
</dbReference>
<dbReference type="InterPro" id="IPR007318">
    <property type="entry name" value="Phopholipid_MeTrfase"/>
</dbReference>
<dbReference type="AlphaFoldDB" id="A0A238K6E2"/>
<dbReference type="Proteomes" id="UP000203464">
    <property type="component" value="Unassembled WGS sequence"/>
</dbReference>
<evidence type="ECO:0000313" key="6">
    <source>
        <dbReference type="EMBL" id="SMX38037.1"/>
    </source>
</evidence>
<sequence length="183" mass="21078">MRKARPVHGENVLGCSLCCYNLLAVLVAIWHLIAMKWIDIPPVWLAASLLAAYFLGQSQPWNLSIDHPLTQFLAAVLIGGGLILMLLAITEMRRQRTTVIPHLEADQLVQSGIFKRSRNPIYLGDVIILAGFILRWDAPVALPLAPILLWVLEKRFVIPEENRLRRKFRQDFFKYTQQTRRWI</sequence>
<dbReference type="Gene3D" id="1.20.120.1630">
    <property type="match status" value="1"/>
</dbReference>
<comment type="subcellular location">
    <subcellularLocation>
        <location evidence="1">Endomembrane system</location>
        <topology evidence="1">Multi-pass membrane protein</topology>
    </subcellularLocation>
</comment>
<name>A0A238K6E2_9RHOB</name>
<evidence type="ECO:0000256" key="3">
    <source>
        <dbReference type="ARBA" id="ARBA00022989"/>
    </source>
</evidence>
<dbReference type="EMBL" id="FXYD01000002">
    <property type="protein sequence ID" value="SMX38037.1"/>
    <property type="molecule type" value="Genomic_DNA"/>
</dbReference>
<gene>
    <name evidence="6" type="ORF">OCA8868_01650</name>
</gene>
<feature type="transmembrane region" description="Helical" evidence="5">
    <location>
        <begin position="12"/>
        <end position="34"/>
    </location>
</feature>
<proteinExistence type="predicted"/>
<keyword evidence="2 5" id="KW-0812">Transmembrane</keyword>
<evidence type="ECO:0000313" key="7">
    <source>
        <dbReference type="Proteomes" id="UP000203464"/>
    </source>
</evidence>
<evidence type="ECO:0000256" key="2">
    <source>
        <dbReference type="ARBA" id="ARBA00022692"/>
    </source>
</evidence>
<keyword evidence="3 5" id="KW-1133">Transmembrane helix</keyword>
<dbReference type="PANTHER" id="PTHR12714">
    <property type="entry name" value="PROTEIN-S ISOPRENYLCYSTEINE O-METHYLTRANSFERASE"/>
    <property type="match status" value="1"/>
</dbReference>
<accession>A0A238K6E2</accession>
<dbReference type="Pfam" id="PF04191">
    <property type="entry name" value="PEMT"/>
    <property type="match status" value="1"/>
</dbReference>
<dbReference type="GO" id="GO:0012505">
    <property type="term" value="C:endomembrane system"/>
    <property type="evidence" value="ECO:0007669"/>
    <property type="project" value="UniProtKB-SubCell"/>
</dbReference>
<evidence type="ECO:0000256" key="1">
    <source>
        <dbReference type="ARBA" id="ARBA00004127"/>
    </source>
</evidence>
<feature type="transmembrane region" description="Helical" evidence="5">
    <location>
        <begin position="68"/>
        <end position="89"/>
    </location>
</feature>
<organism evidence="6 7">
    <name type="scientific">Octadecabacter ascidiaceicola</name>
    <dbReference type="NCBI Taxonomy" id="1655543"/>
    <lineage>
        <taxon>Bacteria</taxon>
        <taxon>Pseudomonadati</taxon>
        <taxon>Pseudomonadota</taxon>
        <taxon>Alphaproteobacteria</taxon>
        <taxon>Rhodobacterales</taxon>
        <taxon>Roseobacteraceae</taxon>
        <taxon>Octadecabacter</taxon>
    </lineage>
</organism>
<dbReference type="GO" id="GO:0016740">
    <property type="term" value="F:transferase activity"/>
    <property type="evidence" value="ECO:0007669"/>
    <property type="project" value="UniProtKB-ARBA"/>
</dbReference>